<evidence type="ECO:0000313" key="3">
    <source>
        <dbReference type="Proteomes" id="UP000198597"/>
    </source>
</evidence>
<protein>
    <submittedName>
        <fullName evidence="2">Putative amidase domain-containing protein</fullName>
    </submittedName>
</protein>
<dbReference type="PANTHER" id="PTHR40032">
    <property type="entry name" value="EXPORTED PROTEIN-RELATED"/>
    <property type="match status" value="1"/>
</dbReference>
<proteinExistence type="predicted"/>
<evidence type="ECO:0000259" key="1">
    <source>
        <dbReference type="Pfam" id="PF12671"/>
    </source>
</evidence>
<dbReference type="STRING" id="94869.SAMN04488529_1139"/>
<dbReference type="OrthoDB" id="2194542at2"/>
<accession>A0A1H0UWC2</accession>
<dbReference type="PANTHER" id="PTHR40032:SF1">
    <property type="entry name" value="EXPORTED PROTEIN"/>
    <property type="match status" value="1"/>
</dbReference>
<evidence type="ECO:0000313" key="2">
    <source>
        <dbReference type="EMBL" id="SDP70450.1"/>
    </source>
</evidence>
<reference evidence="2 3" key="1">
    <citation type="submission" date="2016-10" db="EMBL/GenBank/DDBJ databases">
        <authorList>
            <person name="de Groot N.N."/>
        </authorList>
    </citation>
    <scope>NUCLEOTIDE SEQUENCE [LARGE SCALE GENOMIC DNA]</scope>
    <source>
        <strain evidence="2 3">DSM 12272</strain>
    </source>
</reference>
<feature type="domain" description="Putative amidase" evidence="1">
    <location>
        <begin position="251"/>
        <end position="427"/>
    </location>
</feature>
<gene>
    <name evidence="2" type="ORF">SAMN04488529_1139</name>
</gene>
<dbReference type="RefSeq" id="WP_089971864.1">
    <property type="nucleotide sequence ID" value="NZ_FNJM01000013.1"/>
</dbReference>
<name>A0A1H0UWC2_9CLOT</name>
<organism evidence="2 3">
    <name type="scientific">Clostridium gasigenes</name>
    <dbReference type="NCBI Taxonomy" id="94869"/>
    <lineage>
        <taxon>Bacteria</taxon>
        <taxon>Bacillati</taxon>
        <taxon>Bacillota</taxon>
        <taxon>Clostridia</taxon>
        <taxon>Eubacteriales</taxon>
        <taxon>Clostridiaceae</taxon>
        <taxon>Clostridium</taxon>
    </lineage>
</organism>
<sequence length="431" mass="49865">MKFYLNDLIKFIKTNKNIFSLSLYFLLVSILFISFFSFLSKTTNNFLVPYSFPKESYNYEETANVGTFITDSNEDRNTKLSSYLNDFFSTRNQSFLTGNVENLYKFYDLSHSYSKYSLHHEFKRIAYLRDFANERGIIFEDITSTPYIKNIQINNTIIKLEVDETFTVTYIYPENPTVKNKFSITLIHTEELQSIGSGFTIQKDYYFDSFENALKKYNFNLTEKELPLTSYKTYNINFNRRALNFKENKTYNRSAAVKYADKYSGILTNKDSIQYNPYYFNASALSYGGNSTNFVSQCLSDNEMGGSLKQDKTWFYNSKDSKAPKISDAWINPTELKDYLIYTNKGSLVKSSDIQNLLSEVTDTASPFLNLQAGDLIFYSKGDIPVYSSIITTFDSNGYPLVNSNTVNRFHVPFDLGFSDDDITFQLISIN</sequence>
<dbReference type="AlphaFoldDB" id="A0A1H0UWC2"/>
<dbReference type="EMBL" id="FNJM01000013">
    <property type="protein sequence ID" value="SDP70450.1"/>
    <property type="molecule type" value="Genomic_DNA"/>
</dbReference>
<dbReference type="InterPro" id="IPR024301">
    <property type="entry name" value="Amidase_6"/>
</dbReference>
<dbReference type="Pfam" id="PF12671">
    <property type="entry name" value="Amidase_6"/>
    <property type="match status" value="1"/>
</dbReference>
<keyword evidence="3" id="KW-1185">Reference proteome</keyword>
<dbReference type="Proteomes" id="UP000198597">
    <property type="component" value="Unassembled WGS sequence"/>
</dbReference>